<feature type="region of interest" description="Disordered" evidence="11">
    <location>
        <begin position="634"/>
        <end position="653"/>
    </location>
</feature>
<keyword evidence="5 9" id="KW-0067">ATP-binding</keyword>
<comment type="caution">
    <text evidence="15">The sequence shown here is derived from an EMBL/GenBank/DDBJ whole genome shotgun (WGS) entry which is preliminary data.</text>
</comment>
<dbReference type="SMART" id="SM00487">
    <property type="entry name" value="DEXDc"/>
    <property type="match status" value="1"/>
</dbReference>
<keyword evidence="2 9" id="KW-0547">Nucleotide-binding</keyword>
<dbReference type="SMART" id="SM00490">
    <property type="entry name" value="HELICc"/>
    <property type="match status" value="1"/>
</dbReference>
<evidence type="ECO:0000256" key="1">
    <source>
        <dbReference type="ARBA" id="ARBA00012552"/>
    </source>
</evidence>
<dbReference type="CDD" id="cd17947">
    <property type="entry name" value="DEADc_DDX27"/>
    <property type="match status" value="1"/>
</dbReference>
<feature type="compositionally biased region" description="Basic residues" evidence="11">
    <location>
        <begin position="678"/>
        <end position="696"/>
    </location>
</feature>
<evidence type="ECO:0000256" key="10">
    <source>
        <dbReference type="SAM" id="Coils"/>
    </source>
</evidence>
<dbReference type="InterPro" id="IPR001650">
    <property type="entry name" value="Helicase_C-like"/>
</dbReference>
<dbReference type="Pfam" id="PF00271">
    <property type="entry name" value="Helicase_C"/>
    <property type="match status" value="1"/>
</dbReference>
<feature type="region of interest" description="Disordered" evidence="11">
    <location>
        <begin position="143"/>
        <end position="169"/>
    </location>
</feature>
<dbReference type="InterPro" id="IPR027417">
    <property type="entry name" value="P-loop_NTPase"/>
</dbReference>
<evidence type="ECO:0000256" key="9">
    <source>
        <dbReference type="RuleBase" id="RU000492"/>
    </source>
</evidence>
<keyword evidence="10" id="KW-0175">Coiled coil</keyword>
<evidence type="ECO:0000256" key="11">
    <source>
        <dbReference type="SAM" id="MobiDB-lite"/>
    </source>
</evidence>
<dbReference type="CDD" id="cd18787">
    <property type="entry name" value="SF2_C_DEAD"/>
    <property type="match status" value="1"/>
</dbReference>
<dbReference type="EMBL" id="CAJVPK010000851">
    <property type="protein sequence ID" value="CAG8554337.1"/>
    <property type="molecule type" value="Genomic_DNA"/>
</dbReference>
<feature type="coiled-coil region" evidence="10">
    <location>
        <begin position="579"/>
        <end position="619"/>
    </location>
</feature>
<dbReference type="PANTHER" id="PTHR47959">
    <property type="entry name" value="ATP-DEPENDENT RNA HELICASE RHLE-RELATED"/>
    <property type="match status" value="1"/>
</dbReference>
<protein>
    <recommendedName>
        <fullName evidence="1">RNA helicase</fullName>
        <ecNumber evidence="1">3.6.4.13</ecNumber>
    </recommendedName>
</protein>
<feature type="compositionally biased region" description="Basic and acidic residues" evidence="11">
    <location>
        <begin position="658"/>
        <end position="677"/>
    </location>
</feature>
<dbReference type="OrthoDB" id="10259843at2759"/>
<keyword evidence="4 9" id="KW-0347">Helicase</keyword>
<dbReference type="GO" id="GO:0016787">
    <property type="term" value="F:hydrolase activity"/>
    <property type="evidence" value="ECO:0007669"/>
    <property type="project" value="UniProtKB-KW"/>
</dbReference>
<dbReference type="Gene3D" id="3.40.50.300">
    <property type="entry name" value="P-loop containing nucleotide triphosphate hydrolases"/>
    <property type="match status" value="2"/>
</dbReference>
<dbReference type="GO" id="GO:0005524">
    <property type="term" value="F:ATP binding"/>
    <property type="evidence" value="ECO:0007669"/>
    <property type="project" value="UniProtKB-KW"/>
</dbReference>
<dbReference type="InterPro" id="IPR000629">
    <property type="entry name" value="RNA-helicase_DEAD-box_CS"/>
</dbReference>
<feature type="domain" description="Helicase C-terminal" evidence="13">
    <location>
        <begin position="421"/>
        <end position="597"/>
    </location>
</feature>
<feature type="region of interest" description="Disordered" evidence="11">
    <location>
        <begin position="757"/>
        <end position="776"/>
    </location>
</feature>
<feature type="compositionally biased region" description="Basic residues" evidence="11">
    <location>
        <begin position="761"/>
        <end position="776"/>
    </location>
</feature>
<evidence type="ECO:0000259" key="13">
    <source>
        <dbReference type="PROSITE" id="PS51194"/>
    </source>
</evidence>
<sequence>MEGFITTIEDDFEAPSEDIIVSDLKTRKKSSKNKGSFENNDLINPDFSFYIDGISSYIDFGNGWDFKAAKAGLKDKSTISSKTLDEIIENKRKDIERNKLSNLDEILINGSIVNKKIESKPIKDLNEINKDNEVKIINNNVTNRKDNDFNKEDESSGNENDQISIDSNDEDLDFDGFGAGAREYINEEENNSDNSDNSWKIIKSESFQMMNLSRPILKGLSKLGYIQPTPIQMQTIPVSLTGKDICGGAITGSGKTVAFLVPIMERLLYRPKQNPTVRVLILAPTRELAIQCHNVSTKLACFTDIVISLCVGGLSLKKQEVELRTRPDIVIATPGRLIDHIRNSPSFTLDKIEILIIDEADRMLEDGFADELNEIVKNCPKSRQTMLFSATMTDNIDELIRLSLNRPIRLMVDPAKTTSTQLTQEFVRVRENREDDRAAILLVLCKQIFHHRIIIFFRSKAIAHEMKIIFGLFGLKAAELHGNLSQEQRLEALETFKDGEVDFLLATDLASRGLDIKGIETVINYNMPQSYEHYIHRVGRTARAGLTLTGEADRKILKSVMKHTPQDQAKRRTIDPNMLIEFRDKLDKLKDQIKEILQEEKEEKAIRQAEMELQKNQNLLTHEKEIYNRPARTWFQSEQKKKQSRNIATEKYNDKFESPELIKKRKREREDLEESTKLKQKRNKYAGMSRKKRRSIQMKDDSTNKSETMKVIKSAKKAQRPKKILKVSKESSKGLPKKVNSNSNRKLVGNKIFEMDMTGSSKKKSFSITKKSKKRK</sequence>
<feature type="short sequence motif" description="Q motif" evidence="8">
    <location>
        <begin position="205"/>
        <end position="233"/>
    </location>
</feature>
<dbReference type="PROSITE" id="PS51194">
    <property type="entry name" value="HELICASE_CTER"/>
    <property type="match status" value="1"/>
</dbReference>
<keyword evidence="16" id="KW-1185">Reference proteome</keyword>
<keyword evidence="6" id="KW-0694">RNA-binding</keyword>
<feature type="compositionally biased region" description="Basic and acidic residues" evidence="11">
    <location>
        <begin position="697"/>
        <end position="710"/>
    </location>
</feature>
<dbReference type="PROSITE" id="PS00039">
    <property type="entry name" value="DEAD_ATP_HELICASE"/>
    <property type="match status" value="1"/>
</dbReference>
<name>A0A9N9FR74_9GLOM</name>
<organism evidence="15 16">
    <name type="scientific">Diversispora eburnea</name>
    <dbReference type="NCBI Taxonomy" id="1213867"/>
    <lineage>
        <taxon>Eukaryota</taxon>
        <taxon>Fungi</taxon>
        <taxon>Fungi incertae sedis</taxon>
        <taxon>Mucoromycota</taxon>
        <taxon>Glomeromycotina</taxon>
        <taxon>Glomeromycetes</taxon>
        <taxon>Diversisporales</taxon>
        <taxon>Diversisporaceae</taxon>
        <taxon>Diversispora</taxon>
    </lineage>
</organism>
<dbReference type="EC" id="3.6.4.13" evidence="1"/>
<evidence type="ECO:0000259" key="14">
    <source>
        <dbReference type="PROSITE" id="PS51195"/>
    </source>
</evidence>
<feature type="compositionally biased region" description="Basic and acidic residues" evidence="11">
    <location>
        <begin position="143"/>
        <end position="154"/>
    </location>
</feature>
<feature type="region of interest" description="Disordered" evidence="11">
    <location>
        <begin position="658"/>
        <end position="747"/>
    </location>
</feature>
<evidence type="ECO:0000256" key="4">
    <source>
        <dbReference type="ARBA" id="ARBA00022806"/>
    </source>
</evidence>
<evidence type="ECO:0000313" key="16">
    <source>
        <dbReference type="Proteomes" id="UP000789706"/>
    </source>
</evidence>
<comment type="catalytic activity">
    <reaction evidence="7">
        <text>ATP + H2O = ADP + phosphate + H(+)</text>
        <dbReference type="Rhea" id="RHEA:13065"/>
        <dbReference type="ChEBI" id="CHEBI:15377"/>
        <dbReference type="ChEBI" id="CHEBI:15378"/>
        <dbReference type="ChEBI" id="CHEBI:30616"/>
        <dbReference type="ChEBI" id="CHEBI:43474"/>
        <dbReference type="ChEBI" id="CHEBI:456216"/>
        <dbReference type="EC" id="3.6.4.13"/>
    </reaction>
</comment>
<evidence type="ECO:0000313" key="15">
    <source>
        <dbReference type="EMBL" id="CAG8554337.1"/>
    </source>
</evidence>
<comment type="similarity">
    <text evidence="9">Belongs to the DEAD box helicase family.</text>
</comment>
<feature type="domain" description="DEAD-box RNA helicase Q" evidence="14">
    <location>
        <begin position="205"/>
        <end position="233"/>
    </location>
</feature>
<evidence type="ECO:0000256" key="7">
    <source>
        <dbReference type="ARBA" id="ARBA00047984"/>
    </source>
</evidence>
<evidence type="ECO:0000256" key="6">
    <source>
        <dbReference type="ARBA" id="ARBA00022884"/>
    </source>
</evidence>
<accession>A0A9N9FR74</accession>
<dbReference type="InterPro" id="IPR014001">
    <property type="entry name" value="Helicase_ATP-bd"/>
</dbReference>
<dbReference type="AlphaFoldDB" id="A0A9N9FR74"/>
<dbReference type="PANTHER" id="PTHR47959:SF1">
    <property type="entry name" value="ATP-DEPENDENT RNA HELICASE DBPA"/>
    <property type="match status" value="1"/>
</dbReference>
<feature type="compositionally biased region" description="Polar residues" evidence="11">
    <location>
        <begin position="157"/>
        <end position="166"/>
    </location>
</feature>
<dbReference type="Pfam" id="PF00270">
    <property type="entry name" value="DEAD"/>
    <property type="match status" value="1"/>
</dbReference>
<keyword evidence="3 9" id="KW-0378">Hydrolase</keyword>
<proteinExistence type="inferred from homology"/>
<dbReference type="SUPFAM" id="SSF52540">
    <property type="entry name" value="P-loop containing nucleoside triphosphate hydrolases"/>
    <property type="match status" value="2"/>
</dbReference>
<feature type="compositionally biased region" description="Basic residues" evidence="11">
    <location>
        <begin position="713"/>
        <end position="726"/>
    </location>
</feature>
<dbReference type="InterPro" id="IPR011545">
    <property type="entry name" value="DEAD/DEAH_box_helicase_dom"/>
</dbReference>
<dbReference type="InterPro" id="IPR014014">
    <property type="entry name" value="RNA_helicase_DEAD_Q_motif"/>
</dbReference>
<dbReference type="Proteomes" id="UP000789706">
    <property type="component" value="Unassembled WGS sequence"/>
</dbReference>
<evidence type="ECO:0000256" key="2">
    <source>
        <dbReference type="ARBA" id="ARBA00022741"/>
    </source>
</evidence>
<feature type="domain" description="Helicase ATP-binding" evidence="12">
    <location>
        <begin position="236"/>
        <end position="410"/>
    </location>
</feature>
<dbReference type="GO" id="GO:0003723">
    <property type="term" value="F:RNA binding"/>
    <property type="evidence" value="ECO:0007669"/>
    <property type="project" value="UniProtKB-KW"/>
</dbReference>
<evidence type="ECO:0000259" key="12">
    <source>
        <dbReference type="PROSITE" id="PS51192"/>
    </source>
</evidence>
<reference evidence="15" key="1">
    <citation type="submission" date="2021-06" db="EMBL/GenBank/DDBJ databases">
        <authorList>
            <person name="Kallberg Y."/>
            <person name="Tangrot J."/>
            <person name="Rosling A."/>
        </authorList>
    </citation>
    <scope>NUCLEOTIDE SEQUENCE</scope>
    <source>
        <strain evidence="15">AZ414A</strain>
    </source>
</reference>
<evidence type="ECO:0000256" key="8">
    <source>
        <dbReference type="PROSITE-ProRule" id="PRU00552"/>
    </source>
</evidence>
<gene>
    <name evidence="15" type="ORF">DEBURN_LOCUS7263</name>
</gene>
<dbReference type="GO" id="GO:0003724">
    <property type="term" value="F:RNA helicase activity"/>
    <property type="evidence" value="ECO:0007669"/>
    <property type="project" value="UniProtKB-EC"/>
</dbReference>
<evidence type="ECO:0000256" key="5">
    <source>
        <dbReference type="ARBA" id="ARBA00022840"/>
    </source>
</evidence>
<dbReference type="InterPro" id="IPR050079">
    <property type="entry name" value="DEAD_box_RNA_helicase"/>
</dbReference>
<dbReference type="PROSITE" id="PS51192">
    <property type="entry name" value="HELICASE_ATP_BIND_1"/>
    <property type="match status" value="1"/>
</dbReference>
<dbReference type="GO" id="GO:0005829">
    <property type="term" value="C:cytosol"/>
    <property type="evidence" value="ECO:0007669"/>
    <property type="project" value="TreeGrafter"/>
</dbReference>
<dbReference type="PROSITE" id="PS51195">
    <property type="entry name" value="Q_MOTIF"/>
    <property type="match status" value="1"/>
</dbReference>
<evidence type="ECO:0000256" key="3">
    <source>
        <dbReference type="ARBA" id="ARBA00022801"/>
    </source>
</evidence>